<feature type="signal peptide" evidence="1">
    <location>
        <begin position="1"/>
        <end position="22"/>
    </location>
</feature>
<evidence type="ECO:0008006" key="3">
    <source>
        <dbReference type="Google" id="ProtNLM"/>
    </source>
</evidence>
<name>A0A926FNP1_AERHY</name>
<organism evidence="2">
    <name type="scientific">Aeromonas hydrophila</name>
    <dbReference type="NCBI Taxonomy" id="644"/>
    <lineage>
        <taxon>Bacteria</taxon>
        <taxon>Pseudomonadati</taxon>
        <taxon>Pseudomonadota</taxon>
        <taxon>Gammaproteobacteria</taxon>
        <taxon>Aeromonadales</taxon>
        <taxon>Aeromonadaceae</taxon>
        <taxon>Aeromonas</taxon>
    </lineage>
</organism>
<evidence type="ECO:0000313" key="2">
    <source>
        <dbReference type="EMBL" id="MBC8673902.1"/>
    </source>
</evidence>
<accession>A0A926FNP1</accession>
<protein>
    <recommendedName>
        <fullName evidence="3">Secreted protein</fullName>
    </recommendedName>
</protein>
<evidence type="ECO:0000256" key="1">
    <source>
        <dbReference type="SAM" id="SignalP"/>
    </source>
</evidence>
<feature type="chain" id="PRO_5037450043" description="Secreted protein" evidence="1">
    <location>
        <begin position="23"/>
        <end position="75"/>
    </location>
</feature>
<proteinExistence type="predicted"/>
<dbReference type="AlphaFoldDB" id="A0A926FNP1"/>
<gene>
    <name evidence="2" type="ORF">H2136_06280</name>
</gene>
<keyword evidence="1" id="KW-0732">Signal</keyword>
<dbReference type="EMBL" id="JACLAN010000002">
    <property type="protein sequence ID" value="MBC8673902.1"/>
    <property type="molecule type" value="Genomic_DNA"/>
</dbReference>
<reference evidence="2" key="1">
    <citation type="submission" date="2020-07" db="EMBL/GenBank/DDBJ databases">
        <title>Carbapenem Resistant Aeromonas hydrophila Carrying blacphA7 Isolated from Two Solid Organ Transplant Patients.</title>
        <authorList>
            <person name="Hilt E."/>
            <person name="Fitzwater S.P."/>
            <person name="Ward K."/>
            <person name="De St Maurice A."/>
            <person name="Chandrasekaran S."/>
            <person name="Garner O.B."/>
            <person name="Yang S."/>
        </authorList>
    </citation>
    <scope>NUCLEOTIDE SEQUENCE</scope>
    <source>
        <strain evidence="2">B-1</strain>
    </source>
</reference>
<comment type="caution">
    <text evidence="2">The sequence shown here is derived from an EMBL/GenBank/DDBJ whole genome shotgun (WGS) entry which is preliminary data.</text>
</comment>
<sequence length="75" mass="7731">MACKPAWLAVCSPASCAWLALASPCCCRDAASPGEPARRDGAVLPAQPCADPQSRRHPAAVRCAADPFGLGQRVV</sequence>